<evidence type="ECO:0000256" key="1">
    <source>
        <dbReference type="SAM" id="MobiDB-lite"/>
    </source>
</evidence>
<feature type="transmembrane region" description="Helical" evidence="2">
    <location>
        <begin position="122"/>
        <end position="140"/>
    </location>
</feature>
<evidence type="ECO:0000313" key="3">
    <source>
        <dbReference type="EMBL" id="MBO9151728.1"/>
    </source>
</evidence>
<keyword evidence="2" id="KW-0812">Transmembrane</keyword>
<feature type="region of interest" description="Disordered" evidence="1">
    <location>
        <begin position="92"/>
        <end position="112"/>
    </location>
</feature>
<keyword evidence="2" id="KW-1133">Transmembrane helix</keyword>
<dbReference type="EMBL" id="JAGHKP010000001">
    <property type="protein sequence ID" value="MBO9151728.1"/>
    <property type="molecule type" value="Genomic_DNA"/>
</dbReference>
<organism evidence="3 4">
    <name type="scientific">Chitinophaga chungangae</name>
    <dbReference type="NCBI Taxonomy" id="2821488"/>
    <lineage>
        <taxon>Bacteria</taxon>
        <taxon>Pseudomonadati</taxon>
        <taxon>Bacteroidota</taxon>
        <taxon>Chitinophagia</taxon>
        <taxon>Chitinophagales</taxon>
        <taxon>Chitinophagaceae</taxon>
        <taxon>Chitinophaga</taxon>
    </lineage>
</organism>
<comment type="caution">
    <text evidence="3">The sequence shown here is derived from an EMBL/GenBank/DDBJ whole genome shotgun (WGS) entry which is preliminary data.</text>
</comment>
<keyword evidence="4" id="KW-1185">Reference proteome</keyword>
<protein>
    <submittedName>
        <fullName evidence="3">Uncharacterized protein</fullName>
    </submittedName>
</protein>
<proteinExistence type="predicted"/>
<reference evidence="4" key="1">
    <citation type="submission" date="2021-03" db="EMBL/GenBank/DDBJ databases">
        <title>Assistant Professor.</title>
        <authorList>
            <person name="Huq M.A."/>
        </authorList>
    </citation>
    <scope>NUCLEOTIDE SEQUENCE [LARGE SCALE GENOMIC DNA]</scope>
    <source>
        <strain evidence="4">MAH-28</strain>
    </source>
</reference>
<name>A0ABS3YAM9_9BACT</name>
<accession>A0ABS3YAM9</accession>
<dbReference type="Proteomes" id="UP000679126">
    <property type="component" value="Unassembled WGS sequence"/>
</dbReference>
<dbReference type="RefSeq" id="WP_209144206.1">
    <property type="nucleotide sequence ID" value="NZ_JAGHKP010000001.1"/>
</dbReference>
<sequence>MKNNNDPVYLAACCAAIEDKLGWGASAVWTNQDFENLSESILEATGVTLSSTTLKRIWGRVKYDSAPTATTLNTLARYLGYEHWRAFRQHEDQKNQGGLKRERPRTEENIPAAGASASKSRYIWTVVALGAVIATVILGFNSIRNKKNMVVEEMPPPDKYKFSSRKTVTEGVPNSVIFDYDASAAPTGDSIFIQQNWDPTKRFRVSREQHQATSVYYYPGHFRARLVVDGKEVKRHSLMITTKGWLPMIEQPDVPVYFKEEETVRNGEMGISEAQILEKNIPMQPDAPWVRYSKIGGWDSLYVKNFRFDAEVINDYGEGSAVCRHTEIIILCEGSAIMLPLAGVGCVSDLNLLMVDHFVSGKKQDLSGFGADLSKWTKVSCDAKDGLVTVRVDDRPAYQSTIAEDAKIVGMHFRFKGTGRVRNVTLGKL</sequence>
<evidence type="ECO:0000256" key="2">
    <source>
        <dbReference type="SAM" id="Phobius"/>
    </source>
</evidence>
<keyword evidence="2" id="KW-0472">Membrane</keyword>
<gene>
    <name evidence="3" type="ORF">J7I43_05880</name>
</gene>
<feature type="compositionally biased region" description="Basic and acidic residues" evidence="1">
    <location>
        <begin position="92"/>
        <end position="108"/>
    </location>
</feature>
<evidence type="ECO:0000313" key="4">
    <source>
        <dbReference type="Proteomes" id="UP000679126"/>
    </source>
</evidence>